<reference evidence="2" key="1">
    <citation type="journal article" date="2019" name="bioRxiv">
        <title>The Genome of the Zebra Mussel, Dreissena polymorpha: A Resource for Invasive Species Research.</title>
        <authorList>
            <person name="McCartney M.A."/>
            <person name="Auch B."/>
            <person name="Kono T."/>
            <person name="Mallez S."/>
            <person name="Zhang Y."/>
            <person name="Obille A."/>
            <person name="Becker A."/>
            <person name="Abrahante J.E."/>
            <person name="Garbe J."/>
            <person name="Badalamenti J.P."/>
            <person name="Herman A."/>
            <person name="Mangelson H."/>
            <person name="Liachko I."/>
            <person name="Sullivan S."/>
            <person name="Sone E.D."/>
            <person name="Koren S."/>
            <person name="Silverstein K.A.T."/>
            <person name="Beckman K.B."/>
            <person name="Gohl D.M."/>
        </authorList>
    </citation>
    <scope>NUCLEOTIDE SEQUENCE</scope>
    <source>
        <strain evidence="2">Duluth1</strain>
        <tissue evidence="2">Whole animal</tissue>
    </source>
</reference>
<sequence length="454" mass="51483">MDNTEVKKTSVTKAHSFSVQPTIKYNRPQRTSVSDPLLKAQIEQHEAFRRECLSKAIQCNLPDIVERTKPRKRIPLPDGLSDEEIAFIQSRSIRKNNNLRKLLVVLVKKDFVTMTRWVSSNLDECVQQMIQNIYDEFRDEELNTTKFRCLRCRIALVTCVSHEADAFKSAEILSDELYVKVIDTDLKVGAQEIVWNNVFEECACSQSQQRVQCAFLAVFYNLIDKSTGKVKRDYEAIYDDISKLNSDSKDLLLCQCQKLCSSAFHPVSCVKLYTTSNLSHSPNRRSPTSGSPHTFLKETKEPEPLVLSEKQGNQTPAEKHDSEISDLEPMSPQSESSISSESSMSTGSSIYHGSVDMSDKEFGTSTSNRRRAKRTDRHLTSSHNADHANDKRNASLRLIPAMNLEKPSSASTIHQCVSKTRIITKAEDRRRFLEIHNAKSVYVDSSVVRVHDSD</sequence>
<organism evidence="2 3">
    <name type="scientific">Dreissena polymorpha</name>
    <name type="common">Zebra mussel</name>
    <name type="synonym">Mytilus polymorpha</name>
    <dbReference type="NCBI Taxonomy" id="45954"/>
    <lineage>
        <taxon>Eukaryota</taxon>
        <taxon>Metazoa</taxon>
        <taxon>Spiralia</taxon>
        <taxon>Lophotrochozoa</taxon>
        <taxon>Mollusca</taxon>
        <taxon>Bivalvia</taxon>
        <taxon>Autobranchia</taxon>
        <taxon>Heteroconchia</taxon>
        <taxon>Euheterodonta</taxon>
        <taxon>Imparidentia</taxon>
        <taxon>Neoheterodontei</taxon>
        <taxon>Myida</taxon>
        <taxon>Dreissenoidea</taxon>
        <taxon>Dreissenidae</taxon>
        <taxon>Dreissena</taxon>
    </lineage>
</organism>
<evidence type="ECO:0000313" key="2">
    <source>
        <dbReference type="EMBL" id="KAH3736764.1"/>
    </source>
</evidence>
<name>A0A9D4HXR3_DREPO</name>
<dbReference type="EMBL" id="JAIWYP010000011">
    <property type="protein sequence ID" value="KAH3736764.1"/>
    <property type="molecule type" value="Genomic_DNA"/>
</dbReference>
<evidence type="ECO:0000256" key="1">
    <source>
        <dbReference type="SAM" id="MobiDB-lite"/>
    </source>
</evidence>
<gene>
    <name evidence="2" type="ORF">DPMN_043337</name>
</gene>
<dbReference type="AlphaFoldDB" id="A0A9D4HXR3"/>
<proteinExistence type="predicted"/>
<dbReference type="Proteomes" id="UP000828390">
    <property type="component" value="Unassembled WGS sequence"/>
</dbReference>
<reference evidence="2" key="2">
    <citation type="submission" date="2020-11" db="EMBL/GenBank/DDBJ databases">
        <authorList>
            <person name="McCartney M.A."/>
            <person name="Auch B."/>
            <person name="Kono T."/>
            <person name="Mallez S."/>
            <person name="Becker A."/>
            <person name="Gohl D.M."/>
            <person name="Silverstein K.A.T."/>
            <person name="Koren S."/>
            <person name="Bechman K.B."/>
            <person name="Herman A."/>
            <person name="Abrahante J.E."/>
            <person name="Garbe J."/>
        </authorList>
    </citation>
    <scope>NUCLEOTIDE SEQUENCE</scope>
    <source>
        <strain evidence="2">Duluth1</strain>
        <tissue evidence="2">Whole animal</tissue>
    </source>
</reference>
<evidence type="ECO:0000313" key="3">
    <source>
        <dbReference type="Proteomes" id="UP000828390"/>
    </source>
</evidence>
<accession>A0A9D4HXR3</accession>
<protein>
    <submittedName>
        <fullName evidence="2">Uncharacterized protein</fullName>
    </submittedName>
</protein>
<feature type="region of interest" description="Disordered" evidence="1">
    <location>
        <begin position="277"/>
        <end position="389"/>
    </location>
</feature>
<feature type="compositionally biased region" description="Low complexity" evidence="1">
    <location>
        <begin position="329"/>
        <end position="350"/>
    </location>
</feature>
<comment type="caution">
    <text evidence="2">The sequence shown here is derived from an EMBL/GenBank/DDBJ whole genome shotgun (WGS) entry which is preliminary data.</text>
</comment>
<keyword evidence="3" id="KW-1185">Reference proteome</keyword>
<feature type="compositionally biased region" description="Polar residues" evidence="1">
    <location>
        <begin position="277"/>
        <end position="292"/>
    </location>
</feature>